<comment type="similarity">
    <text evidence="1">Belongs to the YciI family.</text>
</comment>
<gene>
    <name evidence="3" type="ORF">QQ020_30060</name>
</gene>
<sequence length="111" mass="12859">MNEFILLIKGDGNFEFSKEEIAIRRKKYEKWMEEQLEKGSYVWGQPLKPEGLHLLSKQELVSDGPFLEPKEMIGGIIIIRAINFVEAKKIALSCPLLDEFEIFLRPASMEM</sequence>
<evidence type="ECO:0000313" key="4">
    <source>
        <dbReference type="Proteomes" id="UP001172083"/>
    </source>
</evidence>
<accession>A0ABT8LIY4</accession>
<name>A0ABT8LIY4_9BACT</name>
<evidence type="ECO:0000313" key="3">
    <source>
        <dbReference type="EMBL" id="MDN5216351.1"/>
    </source>
</evidence>
<proteinExistence type="inferred from homology"/>
<dbReference type="EMBL" id="JAUJEB010000008">
    <property type="protein sequence ID" value="MDN5216351.1"/>
    <property type="molecule type" value="Genomic_DNA"/>
</dbReference>
<dbReference type="Gene3D" id="3.30.70.1060">
    <property type="entry name" value="Dimeric alpha+beta barrel"/>
    <property type="match status" value="1"/>
</dbReference>
<reference evidence="3" key="1">
    <citation type="submission" date="2023-06" db="EMBL/GenBank/DDBJ databases">
        <title>Genomic of Agaribacillus aureum.</title>
        <authorList>
            <person name="Wang G."/>
        </authorList>
    </citation>
    <scope>NUCLEOTIDE SEQUENCE</scope>
    <source>
        <strain evidence="3">BMA12</strain>
    </source>
</reference>
<keyword evidence="4" id="KW-1185">Reference proteome</keyword>
<dbReference type="Proteomes" id="UP001172083">
    <property type="component" value="Unassembled WGS sequence"/>
</dbReference>
<dbReference type="InterPro" id="IPR005545">
    <property type="entry name" value="YCII"/>
</dbReference>
<dbReference type="RefSeq" id="WP_346761689.1">
    <property type="nucleotide sequence ID" value="NZ_JAUJEB010000008.1"/>
</dbReference>
<comment type="caution">
    <text evidence="3">The sequence shown here is derived from an EMBL/GenBank/DDBJ whole genome shotgun (WGS) entry which is preliminary data.</text>
</comment>
<evidence type="ECO:0000259" key="2">
    <source>
        <dbReference type="Pfam" id="PF03795"/>
    </source>
</evidence>
<dbReference type="InterPro" id="IPR011008">
    <property type="entry name" value="Dimeric_a/b-barrel"/>
</dbReference>
<evidence type="ECO:0000256" key="1">
    <source>
        <dbReference type="ARBA" id="ARBA00007689"/>
    </source>
</evidence>
<organism evidence="3 4">
    <name type="scientific">Agaribacillus aureus</name>
    <dbReference type="NCBI Taxonomy" id="3051825"/>
    <lineage>
        <taxon>Bacteria</taxon>
        <taxon>Pseudomonadati</taxon>
        <taxon>Bacteroidota</taxon>
        <taxon>Cytophagia</taxon>
        <taxon>Cytophagales</taxon>
        <taxon>Splendidivirgaceae</taxon>
        <taxon>Agaribacillus</taxon>
    </lineage>
</organism>
<feature type="domain" description="YCII-related" evidence="2">
    <location>
        <begin position="35"/>
        <end position="97"/>
    </location>
</feature>
<dbReference type="Pfam" id="PF03795">
    <property type="entry name" value="YCII"/>
    <property type="match status" value="1"/>
</dbReference>
<dbReference type="SUPFAM" id="SSF54909">
    <property type="entry name" value="Dimeric alpha+beta barrel"/>
    <property type="match status" value="1"/>
</dbReference>
<protein>
    <submittedName>
        <fullName evidence="3">YciI family protein</fullName>
    </submittedName>
</protein>